<evidence type="ECO:0000313" key="3">
    <source>
        <dbReference type="Proteomes" id="UP000614047"/>
    </source>
</evidence>
<proteinExistence type="inferred from homology"/>
<dbReference type="RefSeq" id="WP_197015722.1">
    <property type="nucleotide sequence ID" value="NZ_BAABES010000003.1"/>
</dbReference>
<name>A0A931GS92_9ACTN</name>
<organism evidence="2 3">
    <name type="scientific">Actinomadura viridis</name>
    <dbReference type="NCBI Taxonomy" id="58110"/>
    <lineage>
        <taxon>Bacteria</taxon>
        <taxon>Bacillati</taxon>
        <taxon>Actinomycetota</taxon>
        <taxon>Actinomycetes</taxon>
        <taxon>Streptosporangiales</taxon>
        <taxon>Thermomonosporaceae</taxon>
        <taxon>Actinomadura</taxon>
    </lineage>
</organism>
<dbReference type="AlphaFoldDB" id="A0A931GS92"/>
<dbReference type="Pfam" id="PF03780">
    <property type="entry name" value="Asp23"/>
    <property type="match status" value="1"/>
</dbReference>
<comment type="similarity">
    <text evidence="1">Belongs to the asp23 family.</text>
</comment>
<dbReference type="Proteomes" id="UP000614047">
    <property type="component" value="Unassembled WGS sequence"/>
</dbReference>
<protein>
    <submittedName>
        <fullName evidence="2">Alkaline shock family protein YloU</fullName>
    </submittedName>
</protein>
<comment type="caution">
    <text evidence="2">The sequence shown here is derived from an EMBL/GenBank/DDBJ whole genome shotgun (WGS) entry which is preliminary data.</text>
</comment>
<sequence length="123" mass="13307">MTGVLYTERGRTKIAERAITRIVVRAVGETESAGGLGRSLLGMSVGGRAARADVDVDGTLVTARVRLSVAYPYPVREVTHRVRRHVRERVENLTGLTVRQVDIDVAELARSAPAASAAERRVS</sequence>
<dbReference type="InterPro" id="IPR005531">
    <property type="entry name" value="Asp23"/>
</dbReference>
<gene>
    <name evidence="2" type="ORF">IW256_007809</name>
</gene>
<reference evidence="2" key="1">
    <citation type="submission" date="2020-11" db="EMBL/GenBank/DDBJ databases">
        <title>Sequencing the genomes of 1000 actinobacteria strains.</title>
        <authorList>
            <person name="Klenk H.-P."/>
        </authorList>
    </citation>
    <scope>NUCLEOTIDE SEQUENCE</scope>
    <source>
        <strain evidence="2">DSM 43175</strain>
    </source>
</reference>
<keyword evidence="3" id="KW-1185">Reference proteome</keyword>
<accession>A0A931GS92</accession>
<evidence type="ECO:0000256" key="1">
    <source>
        <dbReference type="ARBA" id="ARBA00005721"/>
    </source>
</evidence>
<evidence type="ECO:0000313" key="2">
    <source>
        <dbReference type="EMBL" id="MBG6093696.1"/>
    </source>
</evidence>
<dbReference type="EMBL" id="JADOUA010000001">
    <property type="protein sequence ID" value="MBG6093696.1"/>
    <property type="molecule type" value="Genomic_DNA"/>
</dbReference>